<gene>
    <name evidence="1" type="ORF">HPB50_026611</name>
</gene>
<evidence type="ECO:0000313" key="2">
    <source>
        <dbReference type="Proteomes" id="UP000821845"/>
    </source>
</evidence>
<sequence>MIPGAASEEVFVVDSEVAMELRPQSIRDLEAATAVGVAMVMEMVVAQVMEALVAMAMQAVVVSTVAVVVAMVAEASTSLEDIMVGCNKAMDGVADEDGEVLVEVGEATDAYLALPVHYSSEDNIMQPL</sequence>
<dbReference type="EMBL" id="CM023481">
    <property type="protein sequence ID" value="KAH6948860.1"/>
    <property type="molecule type" value="Genomic_DNA"/>
</dbReference>
<evidence type="ECO:0000313" key="1">
    <source>
        <dbReference type="EMBL" id="KAH6948860.1"/>
    </source>
</evidence>
<protein>
    <submittedName>
        <fullName evidence="1">Uncharacterized protein</fullName>
    </submittedName>
</protein>
<proteinExistence type="predicted"/>
<comment type="caution">
    <text evidence="1">The sequence shown here is derived from an EMBL/GenBank/DDBJ whole genome shotgun (WGS) entry which is preliminary data.</text>
</comment>
<reference evidence="1" key="1">
    <citation type="submission" date="2020-05" db="EMBL/GenBank/DDBJ databases">
        <title>Large-scale comparative analyses of tick genomes elucidate their genetic diversity and vector capacities.</title>
        <authorList>
            <person name="Jia N."/>
            <person name="Wang J."/>
            <person name="Shi W."/>
            <person name="Du L."/>
            <person name="Sun Y."/>
            <person name="Zhan W."/>
            <person name="Jiang J."/>
            <person name="Wang Q."/>
            <person name="Zhang B."/>
            <person name="Ji P."/>
            <person name="Sakyi L.B."/>
            <person name="Cui X."/>
            <person name="Yuan T."/>
            <person name="Jiang B."/>
            <person name="Yang W."/>
            <person name="Lam T.T.-Y."/>
            <person name="Chang Q."/>
            <person name="Ding S."/>
            <person name="Wang X."/>
            <person name="Zhu J."/>
            <person name="Ruan X."/>
            <person name="Zhao L."/>
            <person name="Wei J."/>
            <person name="Que T."/>
            <person name="Du C."/>
            <person name="Cheng J."/>
            <person name="Dai P."/>
            <person name="Han X."/>
            <person name="Huang E."/>
            <person name="Gao Y."/>
            <person name="Liu J."/>
            <person name="Shao H."/>
            <person name="Ye R."/>
            <person name="Li L."/>
            <person name="Wei W."/>
            <person name="Wang X."/>
            <person name="Wang C."/>
            <person name="Yang T."/>
            <person name="Huo Q."/>
            <person name="Li W."/>
            <person name="Guo W."/>
            <person name="Chen H."/>
            <person name="Zhou L."/>
            <person name="Ni X."/>
            <person name="Tian J."/>
            <person name="Zhou Y."/>
            <person name="Sheng Y."/>
            <person name="Liu T."/>
            <person name="Pan Y."/>
            <person name="Xia L."/>
            <person name="Li J."/>
            <person name="Zhao F."/>
            <person name="Cao W."/>
        </authorList>
    </citation>
    <scope>NUCLEOTIDE SEQUENCE</scope>
    <source>
        <strain evidence="1">Hyas-2018</strain>
    </source>
</reference>
<accession>A0ACB7TP86</accession>
<dbReference type="Proteomes" id="UP000821845">
    <property type="component" value="Chromosome 1"/>
</dbReference>
<keyword evidence="2" id="KW-1185">Reference proteome</keyword>
<name>A0ACB7TP86_HYAAI</name>
<organism evidence="1 2">
    <name type="scientific">Hyalomma asiaticum</name>
    <name type="common">Tick</name>
    <dbReference type="NCBI Taxonomy" id="266040"/>
    <lineage>
        <taxon>Eukaryota</taxon>
        <taxon>Metazoa</taxon>
        <taxon>Ecdysozoa</taxon>
        <taxon>Arthropoda</taxon>
        <taxon>Chelicerata</taxon>
        <taxon>Arachnida</taxon>
        <taxon>Acari</taxon>
        <taxon>Parasitiformes</taxon>
        <taxon>Ixodida</taxon>
        <taxon>Ixodoidea</taxon>
        <taxon>Ixodidae</taxon>
        <taxon>Hyalomminae</taxon>
        <taxon>Hyalomma</taxon>
    </lineage>
</organism>